<evidence type="ECO:0000256" key="2">
    <source>
        <dbReference type="SAM" id="Phobius"/>
    </source>
</evidence>
<dbReference type="EMBL" id="JABBWD010000006">
    <property type="protein sequence ID" value="KAG1781121.1"/>
    <property type="molecule type" value="Genomic_DNA"/>
</dbReference>
<accession>A0A9P7A481</accession>
<evidence type="ECO:0000313" key="4">
    <source>
        <dbReference type="Proteomes" id="UP000714275"/>
    </source>
</evidence>
<evidence type="ECO:0000256" key="1">
    <source>
        <dbReference type="SAM" id="MobiDB-lite"/>
    </source>
</evidence>
<dbReference type="PANTHER" id="PTHR35043">
    <property type="entry name" value="TRANSCRIPTION FACTOR DOMAIN-CONTAINING PROTEIN"/>
    <property type="match status" value="1"/>
</dbReference>
<protein>
    <submittedName>
        <fullName evidence="3">Uncharacterized protein</fullName>
    </submittedName>
</protein>
<dbReference type="Proteomes" id="UP000714275">
    <property type="component" value="Unassembled WGS sequence"/>
</dbReference>
<organism evidence="3 4">
    <name type="scientific">Suillus placidus</name>
    <dbReference type="NCBI Taxonomy" id="48579"/>
    <lineage>
        <taxon>Eukaryota</taxon>
        <taxon>Fungi</taxon>
        <taxon>Dikarya</taxon>
        <taxon>Basidiomycota</taxon>
        <taxon>Agaricomycotina</taxon>
        <taxon>Agaricomycetes</taxon>
        <taxon>Agaricomycetidae</taxon>
        <taxon>Boletales</taxon>
        <taxon>Suillineae</taxon>
        <taxon>Suillaceae</taxon>
        <taxon>Suillus</taxon>
    </lineage>
</organism>
<reference evidence="3" key="1">
    <citation type="journal article" date="2020" name="New Phytol.">
        <title>Comparative genomics reveals dynamic genome evolution in host specialist ectomycorrhizal fungi.</title>
        <authorList>
            <person name="Lofgren L.A."/>
            <person name="Nguyen N.H."/>
            <person name="Vilgalys R."/>
            <person name="Ruytinx J."/>
            <person name="Liao H.L."/>
            <person name="Branco S."/>
            <person name="Kuo A."/>
            <person name="LaButti K."/>
            <person name="Lipzen A."/>
            <person name="Andreopoulos W."/>
            <person name="Pangilinan J."/>
            <person name="Riley R."/>
            <person name="Hundley H."/>
            <person name="Na H."/>
            <person name="Barry K."/>
            <person name="Grigoriev I.V."/>
            <person name="Stajich J.E."/>
            <person name="Kennedy P.G."/>
        </authorList>
    </citation>
    <scope>NUCLEOTIDE SEQUENCE</scope>
    <source>
        <strain evidence="3">DOB743</strain>
    </source>
</reference>
<feature type="transmembrane region" description="Helical" evidence="2">
    <location>
        <begin position="589"/>
        <end position="615"/>
    </location>
</feature>
<keyword evidence="2" id="KW-1133">Transmembrane helix</keyword>
<keyword evidence="4" id="KW-1185">Reference proteome</keyword>
<dbReference type="PANTHER" id="PTHR35043:SF7">
    <property type="entry name" value="TRANSCRIPTION FACTOR DOMAIN-CONTAINING PROTEIN"/>
    <property type="match status" value="1"/>
</dbReference>
<feature type="transmembrane region" description="Helical" evidence="2">
    <location>
        <begin position="421"/>
        <end position="444"/>
    </location>
</feature>
<feature type="transmembrane region" description="Helical" evidence="2">
    <location>
        <begin position="12"/>
        <end position="30"/>
    </location>
</feature>
<evidence type="ECO:0000313" key="3">
    <source>
        <dbReference type="EMBL" id="KAG1781121.1"/>
    </source>
</evidence>
<sequence>MDEGVLAVTSRRLFIMVVALIAPELMITWATRQFFSACQAAEDFNHGFGTRRRAVSSRPQTYRGVPEVILISLDDISRSSSTPRPAEFPGWRTVYVPSDDDQDISESVVTSLSDISEASGRSSAPRPAEFQRWRTTHGFSGDDRSISEITEASGRSSTPRLAEFPGRRMVYVPSGDDRSISEITEASGRSSTPRLAEFPGRRTVYVPSGDDQYIPEITEASRRSSTPRLAEFPGRRTIYVPSSDDRDISEITEASRRSSTPRLVEFPGRRMVYVPSSDDRDISEITEASRRSSTPGLVEFPGRRTIYVPSGSDRDISLAESAEASRRPSTPRPAEFKGWSITHGFFVWMGGFMLYVNGKPRATLTSDELRHFVHVGTVDMPVISEAEIKDRSKGDGLSKSIALLQLVWFVIQLVARHVQNLPITLLEIDTLAIVALTCFAYGVWWKKPKDVGCPYIVHWKAQNQPDQLTYDTEKFHSLVVGCLDRLIYPFTSLMGIGASISPRAARFHRVPSLGGYSNSHHTKSVRLIGCFSGMVFGAIHCLGWNYLFQRPTEHMLWRAASLGIAGAPALLFLYIEYWIGWYHWRAGRYIIMCAALIISLIYVAARVTLIVLIMLSLRSLPLDAYDTIAWTQFIPHL</sequence>
<name>A0A9P7A481_9AGAM</name>
<gene>
    <name evidence="3" type="ORF">EV702DRAFT_999201</name>
</gene>
<comment type="caution">
    <text evidence="3">The sequence shown here is derived from an EMBL/GenBank/DDBJ whole genome shotgun (WGS) entry which is preliminary data.</text>
</comment>
<keyword evidence="2" id="KW-0472">Membrane</keyword>
<keyword evidence="2" id="KW-0812">Transmembrane</keyword>
<proteinExistence type="predicted"/>
<feature type="compositionally biased region" description="Polar residues" evidence="1">
    <location>
        <begin position="106"/>
        <end position="122"/>
    </location>
</feature>
<feature type="compositionally biased region" description="Polar residues" evidence="1">
    <location>
        <begin position="147"/>
        <end position="159"/>
    </location>
</feature>
<feature type="region of interest" description="Disordered" evidence="1">
    <location>
        <begin position="106"/>
        <end position="162"/>
    </location>
</feature>
<feature type="transmembrane region" description="Helical" evidence="2">
    <location>
        <begin position="559"/>
        <end position="577"/>
    </location>
</feature>
<feature type="transmembrane region" description="Helical" evidence="2">
    <location>
        <begin position="527"/>
        <end position="547"/>
    </location>
</feature>
<dbReference type="OrthoDB" id="9451547at2759"/>
<dbReference type="AlphaFoldDB" id="A0A9P7A481"/>